<accession>F6FZG6</accession>
<proteinExistence type="predicted"/>
<dbReference type="Gene3D" id="1.20.5.810">
    <property type="entry name" value="AhpD-like"/>
    <property type="match status" value="1"/>
</dbReference>
<dbReference type="PANTHER" id="PTHR35446:SF2">
    <property type="entry name" value="CARBOXYMUCONOLACTONE DECARBOXYLASE-LIKE DOMAIN-CONTAINING PROTEIN"/>
    <property type="match status" value="1"/>
</dbReference>
<protein>
    <recommendedName>
        <fullName evidence="2">Carboxymuconolactone decarboxylase-like domain-containing protein</fullName>
    </recommendedName>
</protein>
<dbReference type="PATRIC" id="fig|1031711.3.peg.1210"/>
<organism evidence="3 4">
    <name type="scientific">Ralstonia solanacearum (strain Po82)</name>
    <dbReference type="NCBI Taxonomy" id="1031711"/>
    <lineage>
        <taxon>Bacteria</taxon>
        <taxon>Pseudomonadati</taxon>
        <taxon>Pseudomonadota</taxon>
        <taxon>Betaproteobacteria</taxon>
        <taxon>Burkholderiales</taxon>
        <taxon>Burkholderiaceae</taxon>
        <taxon>Ralstonia</taxon>
        <taxon>Ralstonia solanacearum species complex</taxon>
    </lineage>
</organism>
<evidence type="ECO:0000259" key="2">
    <source>
        <dbReference type="Pfam" id="PF02627"/>
    </source>
</evidence>
<dbReference type="AlphaFoldDB" id="F6FZG6"/>
<dbReference type="NCBIfam" id="TIGR01926">
    <property type="entry name" value="peroxid_rel"/>
    <property type="match status" value="1"/>
</dbReference>
<feature type="domain" description="Carboxymuconolactone decarboxylase-like" evidence="2">
    <location>
        <begin position="86"/>
        <end position="133"/>
    </location>
</feature>
<dbReference type="Gene3D" id="1.20.1290.10">
    <property type="entry name" value="AhpD-like"/>
    <property type="match status" value="1"/>
</dbReference>
<dbReference type="Pfam" id="PF02627">
    <property type="entry name" value="CMD"/>
    <property type="match status" value="1"/>
</dbReference>
<dbReference type="KEGG" id="rsn:RSPO_c01233"/>
<evidence type="ECO:0000313" key="4">
    <source>
        <dbReference type="Proteomes" id="UP000007953"/>
    </source>
</evidence>
<dbReference type="InterPro" id="IPR003779">
    <property type="entry name" value="CMD-like"/>
</dbReference>
<dbReference type="NCBIfam" id="TIGR00778">
    <property type="entry name" value="ahpD_dom"/>
    <property type="match status" value="1"/>
</dbReference>
<evidence type="ECO:0000313" key="3">
    <source>
        <dbReference type="EMBL" id="AEG68534.1"/>
    </source>
</evidence>
<dbReference type="Proteomes" id="UP000007953">
    <property type="component" value="Chromosome"/>
</dbReference>
<reference evidence="3 4" key="1">
    <citation type="journal article" date="2011" name="J. Bacteriol.">
        <title>Complete genome sequence of the plant pathogen Ralstonia solanacearum strain Po82.</title>
        <authorList>
            <person name="Xu J."/>
            <person name="Zheng H.J."/>
            <person name="Liu L."/>
            <person name="Pan Z.C."/>
            <person name="Prior P."/>
            <person name="Tang B."/>
            <person name="Xu J.S."/>
            <person name="Zhang H."/>
            <person name="Tian Q."/>
            <person name="Zhang L.Q."/>
            <person name="Feng J."/>
        </authorList>
    </citation>
    <scope>NUCLEOTIDE SEQUENCE [LARGE SCALE GENOMIC DNA]</scope>
    <source>
        <strain evidence="3 4">Po82</strain>
    </source>
</reference>
<dbReference type="InterPro" id="IPR004675">
    <property type="entry name" value="AhpD_core"/>
</dbReference>
<dbReference type="EMBL" id="CP002819">
    <property type="protein sequence ID" value="AEG68534.1"/>
    <property type="molecule type" value="Genomic_DNA"/>
</dbReference>
<evidence type="ECO:0000256" key="1">
    <source>
        <dbReference type="SAM" id="MobiDB-lite"/>
    </source>
</evidence>
<name>F6FZG6_RALS8</name>
<dbReference type="HOGENOM" id="CLU_082760_4_0_4"/>
<dbReference type="GO" id="GO:0051920">
    <property type="term" value="F:peroxiredoxin activity"/>
    <property type="evidence" value="ECO:0007669"/>
    <property type="project" value="InterPro"/>
</dbReference>
<dbReference type="PANTHER" id="PTHR35446">
    <property type="entry name" value="SI:CH211-175M2.5"/>
    <property type="match status" value="1"/>
</dbReference>
<dbReference type="SUPFAM" id="SSF69118">
    <property type="entry name" value="AhpD-like"/>
    <property type="match status" value="1"/>
</dbReference>
<feature type="compositionally biased region" description="Polar residues" evidence="1">
    <location>
        <begin position="23"/>
        <end position="37"/>
    </location>
</feature>
<dbReference type="InterPro" id="IPR010195">
    <property type="entry name" value="Uncharacterised_peroxidase-rel"/>
</dbReference>
<sequence length="231" mass="25363">MLDCIASSSRHSKTAGRRVPGVSNDTSGGAMTAATPSSHPPISRFPVPALADIPEDIRERILTVQEKTGFVPNVFLALAHRPDECRAFFAYHDALMLREAGSLTKGEREMIVVASSAANQCLYCVVAHGAILRIYEKQPLIADQVAVNYRKADITPRQRAMLDFAMKVCTASHTVDEADYDALHMHGFTDEDIWDIAGITAFFGLSNRIANVISMRPNDEFYLLGRLPRGA</sequence>
<dbReference type="InterPro" id="IPR029032">
    <property type="entry name" value="AhpD-like"/>
</dbReference>
<gene>
    <name evidence="3" type="ordered locus">RSPO_c01233</name>
</gene>
<dbReference type="eggNOG" id="COG2128">
    <property type="taxonomic scope" value="Bacteria"/>
</dbReference>
<feature type="region of interest" description="Disordered" evidence="1">
    <location>
        <begin position="1"/>
        <end position="39"/>
    </location>
</feature>